<dbReference type="OrthoDB" id="7432973at2"/>
<dbReference type="RefSeq" id="WP_160737397.1">
    <property type="nucleotide sequence ID" value="NZ_WTYT01000006.1"/>
</dbReference>
<sequence length="98" mass="10975">MSSSTTKSWPDLAFDSWMLAGEMGAVIWLRSLRMMNGGKLAEREAKQMVSEKISAAFSFWPDVMAGGMDQSPENAAGRAMAHYKRPVSANYRRLSRNR</sequence>
<organism evidence="1 2">
    <name type="scientific">Altericroceibacterium endophyticum</name>
    <dbReference type="NCBI Taxonomy" id="1808508"/>
    <lineage>
        <taxon>Bacteria</taxon>
        <taxon>Pseudomonadati</taxon>
        <taxon>Pseudomonadota</taxon>
        <taxon>Alphaproteobacteria</taxon>
        <taxon>Sphingomonadales</taxon>
        <taxon>Erythrobacteraceae</taxon>
        <taxon>Altericroceibacterium</taxon>
    </lineage>
</organism>
<reference evidence="1 2" key="1">
    <citation type="submission" date="2019-12" db="EMBL/GenBank/DDBJ databases">
        <title>Genomic-based taxomic classification of the family Erythrobacteraceae.</title>
        <authorList>
            <person name="Xu L."/>
        </authorList>
    </citation>
    <scope>NUCLEOTIDE SEQUENCE [LARGE SCALE GENOMIC DNA]</scope>
    <source>
        <strain evidence="1 2">LMG 29518</strain>
    </source>
</reference>
<dbReference type="AlphaFoldDB" id="A0A6I4T9A6"/>
<dbReference type="Proteomes" id="UP000438476">
    <property type="component" value="Unassembled WGS sequence"/>
</dbReference>
<evidence type="ECO:0000313" key="2">
    <source>
        <dbReference type="Proteomes" id="UP000438476"/>
    </source>
</evidence>
<name>A0A6I4T9A6_9SPHN</name>
<evidence type="ECO:0000313" key="1">
    <source>
        <dbReference type="EMBL" id="MXO66979.1"/>
    </source>
</evidence>
<accession>A0A6I4T9A6</accession>
<gene>
    <name evidence="1" type="ORF">GRI91_14530</name>
</gene>
<proteinExistence type="predicted"/>
<comment type="caution">
    <text evidence="1">The sequence shown here is derived from an EMBL/GenBank/DDBJ whole genome shotgun (WGS) entry which is preliminary data.</text>
</comment>
<protein>
    <submittedName>
        <fullName evidence="1">Uncharacterized protein</fullName>
    </submittedName>
</protein>
<dbReference type="EMBL" id="WTYT01000006">
    <property type="protein sequence ID" value="MXO66979.1"/>
    <property type="molecule type" value="Genomic_DNA"/>
</dbReference>
<keyword evidence="2" id="KW-1185">Reference proteome</keyword>